<accession>K1Q849</accession>
<organism evidence="2">
    <name type="scientific">Magallana gigas</name>
    <name type="common">Pacific oyster</name>
    <name type="synonym">Crassostrea gigas</name>
    <dbReference type="NCBI Taxonomy" id="29159"/>
    <lineage>
        <taxon>Eukaryota</taxon>
        <taxon>Metazoa</taxon>
        <taxon>Spiralia</taxon>
        <taxon>Lophotrochozoa</taxon>
        <taxon>Mollusca</taxon>
        <taxon>Bivalvia</taxon>
        <taxon>Autobranchia</taxon>
        <taxon>Pteriomorphia</taxon>
        <taxon>Ostreida</taxon>
        <taxon>Ostreoidea</taxon>
        <taxon>Ostreidae</taxon>
        <taxon>Magallana</taxon>
    </lineage>
</organism>
<name>K1Q849_MAGGI</name>
<proteinExistence type="predicted"/>
<feature type="disulfide bond" evidence="1">
    <location>
        <begin position="31"/>
        <end position="40"/>
    </location>
</feature>
<sequence>MIVARGHAYCHFSICNNGTCIQTADYFRCLCPPESVGDYCQYKACNLDNVCMNSGTCQGGRCVCPEPYNGDKCEYKIYRKTWDTDNENDFHVYGQISIQTPCC</sequence>
<comment type="caution">
    <text evidence="1">Lacks conserved residue(s) required for the propagation of feature annotation.</text>
</comment>
<evidence type="ECO:0000313" key="2">
    <source>
        <dbReference type="EMBL" id="EKC25030.1"/>
    </source>
</evidence>
<feature type="disulfide bond" evidence="1">
    <location>
        <begin position="10"/>
        <end position="20"/>
    </location>
</feature>
<evidence type="ECO:0000256" key="1">
    <source>
        <dbReference type="PROSITE-ProRule" id="PRU00076"/>
    </source>
</evidence>
<dbReference type="SUPFAM" id="SSF57196">
    <property type="entry name" value="EGF/Laminin"/>
    <property type="match status" value="2"/>
</dbReference>
<dbReference type="PROSITE" id="PS01186">
    <property type="entry name" value="EGF_2"/>
    <property type="match status" value="1"/>
</dbReference>
<dbReference type="HOGENOM" id="CLU_2266290_0_0_1"/>
<reference evidence="2" key="1">
    <citation type="journal article" date="2012" name="Nature">
        <title>The oyster genome reveals stress adaptation and complexity of shell formation.</title>
        <authorList>
            <person name="Zhang G."/>
            <person name="Fang X."/>
            <person name="Guo X."/>
            <person name="Li L."/>
            <person name="Luo R."/>
            <person name="Xu F."/>
            <person name="Yang P."/>
            <person name="Zhang L."/>
            <person name="Wang X."/>
            <person name="Qi H."/>
            <person name="Xiong Z."/>
            <person name="Que H."/>
            <person name="Xie Y."/>
            <person name="Holland P.W."/>
            <person name="Paps J."/>
            <person name="Zhu Y."/>
            <person name="Wu F."/>
            <person name="Chen Y."/>
            <person name="Wang J."/>
            <person name="Peng C."/>
            <person name="Meng J."/>
            <person name="Yang L."/>
            <person name="Liu J."/>
            <person name="Wen B."/>
            <person name="Zhang N."/>
            <person name="Huang Z."/>
            <person name="Zhu Q."/>
            <person name="Feng Y."/>
            <person name="Mount A."/>
            <person name="Hedgecock D."/>
            <person name="Xu Z."/>
            <person name="Liu Y."/>
            <person name="Domazet-Loso T."/>
            <person name="Du Y."/>
            <person name="Sun X."/>
            <person name="Zhang S."/>
            <person name="Liu B."/>
            <person name="Cheng P."/>
            <person name="Jiang X."/>
            <person name="Li J."/>
            <person name="Fan D."/>
            <person name="Wang W."/>
            <person name="Fu W."/>
            <person name="Wang T."/>
            <person name="Wang B."/>
            <person name="Zhang J."/>
            <person name="Peng Z."/>
            <person name="Li Y."/>
            <person name="Li N."/>
            <person name="Wang J."/>
            <person name="Chen M."/>
            <person name="He Y."/>
            <person name="Tan F."/>
            <person name="Song X."/>
            <person name="Zheng Q."/>
            <person name="Huang R."/>
            <person name="Yang H."/>
            <person name="Du X."/>
            <person name="Chen L."/>
            <person name="Yang M."/>
            <person name="Gaffney P.M."/>
            <person name="Wang S."/>
            <person name="Luo L."/>
            <person name="She Z."/>
            <person name="Ming Y."/>
            <person name="Huang W."/>
            <person name="Zhang S."/>
            <person name="Huang B."/>
            <person name="Zhang Y."/>
            <person name="Qu T."/>
            <person name="Ni P."/>
            <person name="Miao G."/>
            <person name="Wang J."/>
            <person name="Wang Q."/>
            <person name="Steinberg C.E."/>
            <person name="Wang H."/>
            <person name="Li N."/>
            <person name="Qian L."/>
            <person name="Zhang G."/>
            <person name="Li Y."/>
            <person name="Yang H."/>
            <person name="Liu X."/>
            <person name="Wang J."/>
            <person name="Yin Y."/>
            <person name="Wang J."/>
        </authorList>
    </citation>
    <scope>NUCLEOTIDE SEQUENCE [LARGE SCALE GENOMIC DNA]</scope>
    <source>
        <strain evidence="2">05x7-T-G4-1.051#20</strain>
    </source>
</reference>
<dbReference type="PROSITE" id="PS00022">
    <property type="entry name" value="EGF_1"/>
    <property type="match status" value="1"/>
</dbReference>
<dbReference type="Gene3D" id="2.10.25.10">
    <property type="entry name" value="Laminin"/>
    <property type="match status" value="2"/>
</dbReference>
<keyword evidence="1" id="KW-1015">Disulfide bond</keyword>
<dbReference type="SMART" id="SM00181">
    <property type="entry name" value="EGF"/>
    <property type="match status" value="2"/>
</dbReference>
<dbReference type="EMBL" id="JH818580">
    <property type="protein sequence ID" value="EKC25030.1"/>
    <property type="molecule type" value="Genomic_DNA"/>
</dbReference>
<dbReference type="PROSITE" id="PS50026">
    <property type="entry name" value="EGF_3"/>
    <property type="match status" value="1"/>
</dbReference>
<protein>
    <submittedName>
        <fullName evidence="2">Protocadherin Fat 2</fullName>
    </submittedName>
</protein>
<keyword evidence="1" id="KW-0245">EGF-like domain</keyword>
<dbReference type="InterPro" id="IPR000742">
    <property type="entry name" value="EGF"/>
</dbReference>
<dbReference type="AlphaFoldDB" id="K1Q849"/>
<gene>
    <name evidence="2" type="ORF">CGI_10018255</name>
</gene>
<dbReference type="InParanoid" id="K1Q849"/>